<dbReference type="Pfam" id="PF05036">
    <property type="entry name" value="SPOR"/>
    <property type="match status" value="1"/>
</dbReference>
<comment type="pathway">
    <text evidence="1 9">Cell wall biogenesis; peptidoglycan biosynthesis.</text>
</comment>
<dbReference type="PROSITE" id="PS52029">
    <property type="entry name" value="LD_TPASE"/>
    <property type="match status" value="1"/>
</dbReference>
<dbReference type="SUPFAM" id="SSF110997">
    <property type="entry name" value="Sporulation related repeat"/>
    <property type="match status" value="1"/>
</dbReference>
<dbReference type="FunCoup" id="Q2LTM7">
    <property type="interactions" value="126"/>
</dbReference>
<evidence type="ECO:0000256" key="10">
    <source>
        <dbReference type="SAM" id="Phobius"/>
    </source>
</evidence>
<dbReference type="CDD" id="cd00118">
    <property type="entry name" value="LysM"/>
    <property type="match status" value="1"/>
</dbReference>
<dbReference type="Proteomes" id="UP000001933">
    <property type="component" value="Chromosome"/>
</dbReference>
<sequence length="445" mass="49362">MDLIWPMNRNFKPENIFKRLRLVTVAFIFILTSHGCAVLYNIPAKSLPSSGVPDERIERNDFSLTKDADVIGPLIYMRLEKEDTLPDIARHFSLGINEISAANPGVDIWVPEAGERIMLPLSFILPDAPRKGIVINLAAMRLFQFKGDGKFLTVSTYPVGIGSEERPTPMGQMYVQRKTARPTWHVPASIAEDHRKKGDILPAKVPPGPDNPLGEYALYLSNPSYLIHGTNKPASIGLNATNGCIRLYPEHIKKLYENTPVNTRVSIVNQPYLVGQRNGVVYMEVHPSLENSAAAELNRIYAKLKTAERKSARKIDWKKVGEVLTEARGIPVPISGPPQENADGALKTIEVAHPVKLYGRPEIPELKVDSWYVMAADQSDRTNAMRIAAIINHQGPQIPARILSKGKSYRVIAGPFNNLTDARDAVKRLKIDLDIKGILIEPAGK</sequence>
<accession>Q2LTM7</accession>
<keyword evidence="10" id="KW-0472">Membrane</keyword>
<dbReference type="STRING" id="56780.SYN_02184"/>
<dbReference type="InterPro" id="IPR018392">
    <property type="entry name" value="LysM"/>
</dbReference>
<keyword evidence="8 9" id="KW-0961">Cell wall biogenesis/degradation</keyword>
<evidence type="ECO:0000259" key="12">
    <source>
        <dbReference type="PROSITE" id="PS52029"/>
    </source>
</evidence>
<feature type="active site" description="Proton donor/acceptor" evidence="9">
    <location>
        <position position="228"/>
    </location>
</feature>
<keyword evidence="10" id="KW-0812">Transmembrane</keyword>
<dbReference type="Gene3D" id="2.40.440.10">
    <property type="entry name" value="L,D-transpeptidase catalytic domain-like"/>
    <property type="match status" value="1"/>
</dbReference>
<dbReference type="InterPro" id="IPR038063">
    <property type="entry name" value="Transpep_catalytic_dom"/>
</dbReference>
<evidence type="ECO:0000256" key="9">
    <source>
        <dbReference type="PROSITE-ProRule" id="PRU01373"/>
    </source>
</evidence>
<dbReference type="Pfam" id="PF03734">
    <property type="entry name" value="YkuD"/>
    <property type="match status" value="1"/>
</dbReference>
<dbReference type="InterPro" id="IPR007730">
    <property type="entry name" value="SPOR-like_dom"/>
</dbReference>
<dbReference type="GO" id="GO:0005576">
    <property type="term" value="C:extracellular region"/>
    <property type="evidence" value="ECO:0007669"/>
    <property type="project" value="TreeGrafter"/>
</dbReference>
<keyword evidence="14" id="KW-1185">Reference proteome</keyword>
<evidence type="ECO:0000256" key="5">
    <source>
        <dbReference type="ARBA" id="ARBA00022801"/>
    </source>
</evidence>
<keyword evidence="7 9" id="KW-0573">Peptidoglycan synthesis</keyword>
<dbReference type="eggNOG" id="COG1376">
    <property type="taxonomic scope" value="Bacteria"/>
</dbReference>
<evidence type="ECO:0000256" key="4">
    <source>
        <dbReference type="ARBA" id="ARBA00022679"/>
    </source>
</evidence>
<keyword evidence="3" id="KW-0328">Glycosyltransferase</keyword>
<dbReference type="GO" id="GO:0016757">
    <property type="term" value="F:glycosyltransferase activity"/>
    <property type="evidence" value="ECO:0007669"/>
    <property type="project" value="UniProtKB-KW"/>
</dbReference>
<keyword evidence="4" id="KW-0808">Transferase</keyword>
<dbReference type="eggNOG" id="COG3087">
    <property type="taxonomic scope" value="Bacteria"/>
</dbReference>
<feature type="transmembrane region" description="Helical" evidence="10">
    <location>
        <begin position="20"/>
        <end position="40"/>
    </location>
</feature>
<gene>
    <name evidence="13" type="ORF">SYN_02184</name>
</gene>
<evidence type="ECO:0000259" key="11">
    <source>
        <dbReference type="PROSITE" id="PS51724"/>
    </source>
</evidence>
<dbReference type="GO" id="GO:0071555">
    <property type="term" value="P:cell wall organization"/>
    <property type="evidence" value="ECO:0007669"/>
    <property type="project" value="UniProtKB-UniRule"/>
</dbReference>
<evidence type="ECO:0000256" key="8">
    <source>
        <dbReference type="ARBA" id="ARBA00023316"/>
    </source>
</evidence>
<proteinExistence type="inferred from homology"/>
<dbReference type="Gene3D" id="3.30.70.1070">
    <property type="entry name" value="Sporulation related repeat"/>
    <property type="match status" value="1"/>
</dbReference>
<dbReference type="GO" id="GO:0008360">
    <property type="term" value="P:regulation of cell shape"/>
    <property type="evidence" value="ECO:0007669"/>
    <property type="project" value="UniProtKB-UniRule"/>
</dbReference>
<dbReference type="InterPro" id="IPR036680">
    <property type="entry name" value="SPOR-like_sf"/>
</dbReference>
<dbReference type="PROSITE" id="PS51724">
    <property type="entry name" value="SPOR"/>
    <property type="match status" value="1"/>
</dbReference>
<comment type="similarity">
    <text evidence="2">Belongs to the YkuD family.</text>
</comment>
<evidence type="ECO:0000256" key="7">
    <source>
        <dbReference type="ARBA" id="ARBA00022984"/>
    </source>
</evidence>
<reference evidence="13 14" key="1">
    <citation type="journal article" date="2007" name="Proc. Natl. Acad. Sci. U.S.A.">
        <title>The genome of Syntrophus aciditrophicus: life at the thermodynamic limit of microbial growth.</title>
        <authorList>
            <person name="McInerney M.J."/>
            <person name="Rohlin L."/>
            <person name="Mouttaki H."/>
            <person name="Kim U."/>
            <person name="Krupp R.S."/>
            <person name="Rios-Hernandez L."/>
            <person name="Sieber J."/>
            <person name="Struchtemeyer C.G."/>
            <person name="Bhattacharyya A."/>
            <person name="Campbell J.W."/>
            <person name="Gunsalus R.P."/>
        </authorList>
    </citation>
    <scope>NUCLEOTIDE SEQUENCE [LARGE SCALE GENOMIC DNA]</scope>
    <source>
        <strain evidence="13 14">SB</strain>
    </source>
</reference>
<evidence type="ECO:0000256" key="6">
    <source>
        <dbReference type="ARBA" id="ARBA00022960"/>
    </source>
</evidence>
<feature type="domain" description="L,D-TPase catalytic" evidence="12">
    <location>
        <begin position="131"/>
        <end position="268"/>
    </location>
</feature>
<keyword evidence="10" id="KW-1133">Transmembrane helix</keyword>
<dbReference type="SUPFAM" id="SSF141523">
    <property type="entry name" value="L,D-transpeptidase catalytic domain-like"/>
    <property type="match status" value="1"/>
</dbReference>
<dbReference type="PANTHER" id="PTHR30582">
    <property type="entry name" value="L,D-TRANSPEPTIDASE"/>
    <property type="match status" value="1"/>
</dbReference>
<dbReference type="HOGENOM" id="CLU_046834_1_1_7"/>
<dbReference type="EMBL" id="CP000252">
    <property type="protein sequence ID" value="ABC77436.1"/>
    <property type="molecule type" value="Genomic_DNA"/>
</dbReference>
<evidence type="ECO:0000313" key="14">
    <source>
        <dbReference type="Proteomes" id="UP000001933"/>
    </source>
</evidence>
<organism evidence="13 14">
    <name type="scientific">Syntrophus aciditrophicus (strain SB)</name>
    <dbReference type="NCBI Taxonomy" id="56780"/>
    <lineage>
        <taxon>Bacteria</taxon>
        <taxon>Pseudomonadati</taxon>
        <taxon>Thermodesulfobacteriota</taxon>
        <taxon>Syntrophia</taxon>
        <taxon>Syntrophales</taxon>
        <taxon>Syntrophaceae</taxon>
        <taxon>Syntrophus</taxon>
    </lineage>
</organism>
<dbReference type="GO" id="GO:0071972">
    <property type="term" value="F:peptidoglycan L,D-transpeptidase activity"/>
    <property type="evidence" value="ECO:0007669"/>
    <property type="project" value="TreeGrafter"/>
</dbReference>
<dbReference type="KEGG" id="sat:SYN_02184"/>
<dbReference type="UniPathway" id="UPA00219"/>
<dbReference type="GO" id="GO:0018104">
    <property type="term" value="P:peptidoglycan-protein cross-linking"/>
    <property type="evidence" value="ECO:0007669"/>
    <property type="project" value="TreeGrafter"/>
</dbReference>
<protein>
    <submittedName>
        <fullName evidence="13">ErfK/srfK family protein</fullName>
    </submittedName>
</protein>
<dbReference type="InParanoid" id="Q2LTM7"/>
<dbReference type="GO" id="GO:0042834">
    <property type="term" value="F:peptidoglycan binding"/>
    <property type="evidence" value="ECO:0007669"/>
    <property type="project" value="InterPro"/>
</dbReference>
<dbReference type="PANTHER" id="PTHR30582:SF24">
    <property type="entry name" value="L,D-TRANSPEPTIDASE ERFK_SRFK-RELATED"/>
    <property type="match status" value="1"/>
</dbReference>
<dbReference type="InterPro" id="IPR050979">
    <property type="entry name" value="LD-transpeptidase"/>
</dbReference>
<evidence type="ECO:0000256" key="2">
    <source>
        <dbReference type="ARBA" id="ARBA00005992"/>
    </source>
</evidence>
<evidence type="ECO:0000313" key="13">
    <source>
        <dbReference type="EMBL" id="ABC77436.1"/>
    </source>
</evidence>
<name>Q2LTM7_SYNAS</name>
<dbReference type="AlphaFoldDB" id="Q2LTM7"/>
<keyword evidence="6 9" id="KW-0133">Cell shape</keyword>
<feature type="active site" description="Nucleophile" evidence="9">
    <location>
        <position position="244"/>
    </location>
</feature>
<evidence type="ECO:0000256" key="3">
    <source>
        <dbReference type="ARBA" id="ARBA00022676"/>
    </source>
</evidence>
<feature type="domain" description="SPOR" evidence="11">
    <location>
        <begin position="365"/>
        <end position="442"/>
    </location>
</feature>
<dbReference type="InterPro" id="IPR005490">
    <property type="entry name" value="LD_TPept_cat_dom"/>
</dbReference>
<dbReference type="CDD" id="cd16913">
    <property type="entry name" value="YkuD_like"/>
    <property type="match status" value="1"/>
</dbReference>
<keyword evidence="5" id="KW-0378">Hydrolase</keyword>
<evidence type="ECO:0000256" key="1">
    <source>
        <dbReference type="ARBA" id="ARBA00004752"/>
    </source>
</evidence>